<evidence type="ECO:0000313" key="1">
    <source>
        <dbReference type="EMBL" id="QSG06145.1"/>
    </source>
</evidence>
<accession>A0A897N5D6</accession>
<name>A0A897N5D6_9EURY</name>
<proteinExistence type="predicted"/>
<protein>
    <submittedName>
        <fullName evidence="1">Uncharacterized protein</fullName>
    </submittedName>
</protein>
<organism evidence="1 2">
    <name type="scientific">Halapricum desulfuricans</name>
    <dbReference type="NCBI Taxonomy" id="2841257"/>
    <lineage>
        <taxon>Archaea</taxon>
        <taxon>Methanobacteriati</taxon>
        <taxon>Methanobacteriota</taxon>
        <taxon>Stenosarchaea group</taxon>
        <taxon>Halobacteria</taxon>
        <taxon>Halobacteriales</taxon>
        <taxon>Haloarculaceae</taxon>
        <taxon>Halapricum</taxon>
    </lineage>
</organism>
<evidence type="ECO:0000313" key="2">
    <source>
        <dbReference type="Proteomes" id="UP000663525"/>
    </source>
</evidence>
<dbReference type="Proteomes" id="UP000663525">
    <property type="component" value="Chromosome"/>
</dbReference>
<reference evidence="1" key="1">
    <citation type="submission" date="2020-11" db="EMBL/GenBank/DDBJ databases">
        <title>Carbohydrate-dependent, anaerobic sulfur respiration: A novel catabolism in halophilic archaea.</title>
        <authorList>
            <person name="Sorokin D.Y."/>
            <person name="Messina E."/>
            <person name="Smedile F."/>
            <person name="La Cono V."/>
            <person name="Hallsworth J.E."/>
            <person name="Yakimov M.M."/>
        </authorList>
    </citation>
    <scope>NUCLEOTIDE SEQUENCE</scope>
    <source>
        <strain evidence="1">HSR12-1</strain>
    </source>
</reference>
<dbReference type="AlphaFoldDB" id="A0A897N5D6"/>
<dbReference type="EMBL" id="CP064787">
    <property type="protein sequence ID" value="QSG06145.1"/>
    <property type="molecule type" value="Genomic_DNA"/>
</dbReference>
<gene>
    <name evidence="1" type="ORF">HSR121_1811</name>
</gene>
<sequence>MIREKGFKQCLNGVVRPLAVDRDATFVVFVIAVGTASRDCLRAYMHDITKGIGV</sequence>